<dbReference type="GO" id="GO:0004359">
    <property type="term" value="F:glutaminase activity"/>
    <property type="evidence" value="ECO:0007669"/>
    <property type="project" value="InterPro"/>
</dbReference>
<evidence type="ECO:0000256" key="7">
    <source>
        <dbReference type="RuleBase" id="RU003812"/>
    </source>
</evidence>
<accession>B4CXM6</accession>
<reference evidence="9 10" key="1">
    <citation type="journal article" date="2011" name="J. Bacteriol.">
        <title>Genome sequence of Chthoniobacter flavus Ellin428, an aerobic heterotrophic soil bacterium.</title>
        <authorList>
            <person name="Kant R."/>
            <person name="van Passel M.W."/>
            <person name="Palva A."/>
            <person name="Lucas S."/>
            <person name="Lapidus A."/>
            <person name="Glavina Del Rio T."/>
            <person name="Dalin E."/>
            <person name="Tice H."/>
            <person name="Bruce D."/>
            <person name="Goodwin L."/>
            <person name="Pitluck S."/>
            <person name="Larimer F.W."/>
            <person name="Land M.L."/>
            <person name="Hauser L."/>
            <person name="Sangwan P."/>
            <person name="de Vos W.M."/>
            <person name="Janssen P.H."/>
            <person name="Smidt H."/>
        </authorList>
    </citation>
    <scope>NUCLEOTIDE SEQUENCE [LARGE SCALE GENOMIC DNA]</scope>
    <source>
        <strain evidence="9 10">Ellin428</strain>
    </source>
</reference>
<evidence type="ECO:0000256" key="2">
    <source>
        <dbReference type="ARBA" id="ARBA00022598"/>
    </source>
</evidence>
<dbReference type="GO" id="GO:0009435">
    <property type="term" value="P:NAD+ biosynthetic process"/>
    <property type="evidence" value="ECO:0007669"/>
    <property type="project" value="UniProtKB-UniPathway"/>
</dbReference>
<comment type="similarity">
    <text evidence="6">Belongs to the NAD synthetase family.</text>
</comment>
<dbReference type="eggNOG" id="COG0171">
    <property type="taxonomic scope" value="Bacteria"/>
</dbReference>
<sequence length="270" mass="29066" precursor="true">MLVFLSGGVDSDVVARLAVATFGAARVVGATCLQAAQDPAHPENAARLARTLGIEYAQLNLGQMPAELAAELARASPRFDDGENGWLIEARAKCALRTSIAALYHDRGYYILGCGNRTELRLGFFMPLGDGICHAAPILHLFKTEVYVLAQALGTDSQVIEQPPSAGFWPGQSDLEDIAYWMLHGGPIVRPVHFSEEDIAEVERMRRVLSFAGLDAALKEYERGSAPAFAASVSGLELKIVERVYRVAEAARALKLIPMCASLLSEAAPT</sequence>
<evidence type="ECO:0000256" key="4">
    <source>
        <dbReference type="ARBA" id="ARBA00022840"/>
    </source>
</evidence>
<dbReference type="SUPFAM" id="SSF52402">
    <property type="entry name" value="Adenine nucleotide alpha hydrolases-like"/>
    <property type="match status" value="1"/>
</dbReference>
<evidence type="ECO:0000256" key="1">
    <source>
        <dbReference type="ARBA" id="ARBA00004790"/>
    </source>
</evidence>
<comment type="pathway">
    <text evidence="1">Cofactor biosynthesis; NAD(+) biosynthesis.</text>
</comment>
<dbReference type="UniPathway" id="UPA00253"/>
<dbReference type="EC" id="6.3.1.5" evidence="7"/>
<dbReference type="GO" id="GO:0005524">
    <property type="term" value="F:ATP binding"/>
    <property type="evidence" value="ECO:0007669"/>
    <property type="project" value="UniProtKB-KW"/>
</dbReference>
<keyword evidence="4 6" id="KW-0067">ATP-binding</keyword>
<dbReference type="InterPro" id="IPR022310">
    <property type="entry name" value="NAD/GMP_synthase"/>
</dbReference>
<name>B4CXM6_9BACT</name>
<evidence type="ECO:0000259" key="8">
    <source>
        <dbReference type="Pfam" id="PF02540"/>
    </source>
</evidence>
<gene>
    <name evidence="9" type="ORF">CfE428DRAFT_1317</name>
</gene>
<feature type="domain" description="NAD/GMP synthase" evidence="8">
    <location>
        <begin position="4"/>
        <end position="179"/>
    </location>
</feature>
<dbReference type="AlphaFoldDB" id="B4CXM6"/>
<keyword evidence="3 6" id="KW-0547">Nucleotide-binding</keyword>
<dbReference type="Gene3D" id="3.40.50.620">
    <property type="entry name" value="HUPs"/>
    <property type="match status" value="1"/>
</dbReference>
<comment type="catalytic activity">
    <reaction evidence="7">
        <text>deamido-NAD(+) + NH4(+) + ATP = AMP + diphosphate + NAD(+) + H(+)</text>
        <dbReference type="Rhea" id="RHEA:21188"/>
        <dbReference type="ChEBI" id="CHEBI:15378"/>
        <dbReference type="ChEBI" id="CHEBI:28938"/>
        <dbReference type="ChEBI" id="CHEBI:30616"/>
        <dbReference type="ChEBI" id="CHEBI:33019"/>
        <dbReference type="ChEBI" id="CHEBI:57540"/>
        <dbReference type="ChEBI" id="CHEBI:58437"/>
        <dbReference type="ChEBI" id="CHEBI:456215"/>
        <dbReference type="EC" id="6.3.1.5"/>
    </reaction>
</comment>
<keyword evidence="10" id="KW-1185">Reference proteome</keyword>
<evidence type="ECO:0000313" key="9">
    <source>
        <dbReference type="EMBL" id="EDY21024.1"/>
    </source>
</evidence>
<dbReference type="GO" id="GO:0005737">
    <property type="term" value="C:cytoplasm"/>
    <property type="evidence" value="ECO:0007669"/>
    <property type="project" value="InterPro"/>
</dbReference>
<proteinExistence type="inferred from homology"/>
<evidence type="ECO:0000256" key="3">
    <source>
        <dbReference type="ARBA" id="ARBA00022741"/>
    </source>
</evidence>
<organism evidence="9 10">
    <name type="scientific">Chthoniobacter flavus Ellin428</name>
    <dbReference type="NCBI Taxonomy" id="497964"/>
    <lineage>
        <taxon>Bacteria</taxon>
        <taxon>Pseudomonadati</taxon>
        <taxon>Verrucomicrobiota</taxon>
        <taxon>Spartobacteria</taxon>
        <taxon>Chthoniobacterales</taxon>
        <taxon>Chthoniobacteraceae</taxon>
        <taxon>Chthoniobacter</taxon>
    </lineage>
</organism>
<protein>
    <recommendedName>
        <fullName evidence="7">NH(3)-dependent NAD(+) synthetase</fullName>
        <ecNumber evidence="7">6.3.1.5</ecNumber>
    </recommendedName>
</protein>
<dbReference type="GO" id="GO:0008795">
    <property type="term" value="F:NAD+ synthase activity"/>
    <property type="evidence" value="ECO:0007669"/>
    <property type="project" value="UniProtKB-EC"/>
</dbReference>
<dbReference type="NCBIfam" id="TIGR00552">
    <property type="entry name" value="nadE"/>
    <property type="match status" value="1"/>
</dbReference>
<evidence type="ECO:0000256" key="5">
    <source>
        <dbReference type="ARBA" id="ARBA00023027"/>
    </source>
</evidence>
<dbReference type="InParanoid" id="B4CXM6"/>
<dbReference type="Proteomes" id="UP000005824">
    <property type="component" value="Unassembled WGS sequence"/>
</dbReference>
<comment type="caution">
    <text evidence="9">The sequence shown here is derived from an EMBL/GenBank/DDBJ whole genome shotgun (WGS) entry which is preliminary data.</text>
</comment>
<keyword evidence="5 6" id="KW-0520">NAD</keyword>
<dbReference type="EMBL" id="ABVL01000003">
    <property type="protein sequence ID" value="EDY21024.1"/>
    <property type="molecule type" value="Genomic_DNA"/>
</dbReference>
<keyword evidence="2 6" id="KW-0436">Ligase</keyword>
<dbReference type="GO" id="GO:0003952">
    <property type="term" value="F:NAD+ synthase (glutamine-hydrolyzing) activity"/>
    <property type="evidence" value="ECO:0007669"/>
    <property type="project" value="InterPro"/>
</dbReference>
<dbReference type="Pfam" id="PF02540">
    <property type="entry name" value="NAD_synthase"/>
    <property type="match status" value="1"/>
</dbReference>
<dbReference type="STRING" id="497964.CfE428DRAFT_1317"/>
<dbReference type="CDD" id="cd00553">
    <property type="entry name" value="NAD_synthase"/>
    <property type="match status" value="1"/>
</dbReference>
<evidence type="ECO:0000313" key="10">
    <source>
        <dbReference type="Proteomes" id="UP000005824"/>
    </source>
</evidence>
<dbReference type="InterPro" id="IPR014729">
    <property type="entry name" value="Rossmann-like_a/b/a_fold"/>
</dbReference>
<evidence type="ECO:0000256" key="6">
    <source>
        <dbReference type="RuleBase" id="RU003811"/>
    </source>
</evidence>
<dbReference type="InterPro" id="IPR003694">
    <property type="entry name" value="NAD_synthase"/>
</dbReference>